<dbReference type="AlphaFoldDB" id="G3H6F6"/>
<evidence type="ECO:0000313" key="2">
    <source>
        <dbReference type="Proteomes" id="UP000001075"/>
    </source>
</evidence>
<accession>G3H6F6</accession>
<evidence type="ECO:0000313" key="1">
    <source>
        <dbReference type="EMBL" id="EGV96227.1"/>
    </source>
</evidence>
<dbReference type="Proteomes" id="UP000001075">
    <property type="component" value="Unassembled WGS sequence"/>
</dbReference>
<name>G3H6F6_CRIGR</name>
<proteinExistence type="predicted"/>
<dbReference type="InParanoid" id="G3H6F6"/>
<reference evidence="2" key="1">
    <citation type="journal article" date="2011" name="Nat. Biotechnol.">
        <title>The genomic sequence of the Chinese hamster ovary (CHO)-K1 cell line.</title>
        <authorList>
            <person name="Xu X."/>
            <person name="Nagarajan H."/>
            <person name="Lewis N.E."/>
            <person name="Pan S."/>
            <person name="Cai Z."/>
            <person name="Liu X."/>
            <person name="Chen W."/>
            <person name="Xie M."/>
            <person name="Wang W."/>
            <person name="Hammond S."/>
            <person name="Andersen M.R."/>
            <person name="Neff N."/>
            <person name="Passarelli B."/>
            <person name="Koh W."/>
            <person name="Fan H.C."/>
            <person name="Wang J."/>
            <person name="Gui Y."/>
            <person name="Lee K.H."/>
            <person name="Betenbaugh M.J."/>
            <person name="Quake S.R."/>
            <person name="Famili I."/>
            <person name="Palsson B.O."/>
            <person name="Wang J."/>
        </authorList>
    </citation>
    <scope>NUCLEOTIDE SEQUENCE [LARGE SCALE GENOMIC DNA]</scope>
    <source>
        <strain evidence="2">CHO K1 cell line</strain>
    </source>
</reference>
<organism evidence="1 2">
    <name type="scientific">Cricetulus griseus</name>
    <name type="common">Chinese hamster</name>
    <name type="synonym">Cricetulus barabensis griseus</name>
    <dbReference type="NCBI Taxonomy" id="10029"/>
    <lineage>
        <taxon>Eukaryota</taxon>
        <taxon>Metazoa</taxon>
        <taxon>Chordata</taxon>
        <taxon>Craniata</taxon>
        <taxon>Vertebrata</taxon>
        <taxon>Euteleostomi</taxon>
        <taxon>Mammalia</taxon>
        <taxon>Eutheria</taxon>
        <taxon>Euarchontoglires</taxon>
        <taxon>Glires</taxon>
        <taxon>Rodentia</taxon>
        <taxon>Myomorpha</taxon>
        <taxon>Muroidea</taxon>
        <taxon>Cricetidae</taxon>
        <taxon>Cricetinae</taxon>
        <taxon>Cricetulus</taxon>
    </lineage>
</organism>
<dbReference type="EMBL" id="JH000173">
    <property type="protein sequence ID" value="EGV96227.1"/>
    <property type="molecule type" value="Genomic_DNA"/>
</dbReference>
<protein>
    <submittedName>
        <fullName evidence="1">Uncharacterized protein</fullName>
    </submittedName>
</protein>
<sequence>MCLNTPFPDAKITSGQLMNLSGQRQSPFLLIQGYMESCSHQSLINNIERQSANITQ</sequence>
<gene>
    <name evidence="1" type="ORF">I79_005913</name>
</gene>